<protein>
    <recommendedName>
        <fullName evidence="3">VWFA domain-containing protein</fullName>
    </recommendedName>
</protein>
<evidence type="ECO:0000256" key="1">
    <source>
        <dbReference type="SAM" id="MobiDB-lite"/>
    </source>
</evidence>
<evidence type="ECO:0000313" key="2">
    <source>
        <dbReference type="EMBL" id="SUZ66335.1"/>
    </source>
</evidence>
<accession>A0A381PH49</accession>
<proteinExistence type="predicted"/>
<reference evidence="2" key="1">
    <citation type="submission" date="2018-05" db="EMBL/GenBank/DDBJ databases">
        <authorList>
            <person name="Lanie J.A."/>
            <person name="Ng W.-L."/>
            <person name="Kazmierczak K.M."/>
            <person name="Andrzejewski T.M."/>
            <person name="Davidsen T.M."/>
            <person name="Wayne K.J."/>
            <person name="Tettelin H."/>
            <person name="Glass J.I."/>
            <person name="Rusch D."/>
            <person name="Podicherti R."/>
            <person name="Tsui H.-C.T."/>
            <person name="Winkler M.E."/>
        </authorList>
    </citation>
    <scope>NUCLEOTIDE SEQUENCE</scope>
</reference>
<gene>
    <name evidence="2" type="ORF">METZ01_LOCUS19189</name>
</gene>
<feature type="region of interest" description="Disordered" evidence="1">
    <location>
        <begin position="265"/>
        <end position="296"/>
    </location>
</feature>
<dbReference type="Gene3D" id="3.40.50.410">
    <property type="entry name" value="von Willebrand factor, type A domain"/>
    <property type="match status" value="1"/>
</dbReference>
<organism evidence="2">
    <name type="scientific">marine metagenome</name>
    <dbReference type="NCBI Taxonomy" id="408172"/>
    <lineage>
        <taxon>unclassified sequences</taxon>
        <taxon>metagenomes</taxon>
        <taxon>ecological metagenomes</taxon>
    </lineage>
</organism>
<dbReference type="AlphaFoldDB" id="A0A381PH49"/>
<sequence length="624" mass="66911">MPSFLPKLTVNITFCAVVCALLPVSSVAKGAHLSNTGAGSQQVAFGVDVAIETISVRVTDSSGKPVEGLAATDFIVKEDGIEHEIAFIESAENTPLDVALLLDLSGSMSGGGWRQRTIDFVQALSAKQDCVLLLRFNRNVSASVWGRPGDANLTAAIEESFIGGATSLYDALVEGVQRLAPFAADVGLGTASGPTTQAGRGGSECPAPPPGASADPATQRRTAIVAVTDGVDTTSGHSVAQVELVTLAAGVPVFQIELVQPGRGSALASRRQPTGGMGNPDRNLNSERMSRGGSFGDRNRKLIEFQKLVGVSGGDTFRSGPESYMQLLERLRGSYLVGYRLLPRDAGTGQNEYTRHEIEVTVPSQRRIALHRPYVYRATFDQVRAQAELAEGIRQLDLDIAASLAAFERSIRANPSFPDPHAWSAQVLSWEEEVESAIASAIRATELEPANGEYHLLVSDLASLGEQYDLAWEHVIRAAQTGLEPTFEFDALAELAPPPDGIRERLNAPRVAILAAPSTQPDLIVRAALPTAIRNIARALSEHPYTALVPDPRAAQYLLWVLDKDLSSKPPRRFGGQLVLTNLAGETVYQQDIRVDDLDDYAKNSDELGRHIQEILKNISTSEG</sequence>
<name>A0A381PH49_9ZZZZ</name>
<feature type="region of interest" description="Disordered" evidence="1">
    <location>
        <begin position="191"/>
        <end position="217"/>
    </location>
</feature>
<dbReference type="EMBL" id="UINC01000982">
    <property type="protein sequence ID" value="SUZ66335.1"/>
    <property type="molecule type" value="Genomic_DNA"/>
</dbReference>
<dbReference type="SUPFAM" id="SSF53300">
    <property type="entry name" value="vWA-like"/>
    <property type="match status" value="1"/>
</dbReference>
<dbReference type="SUPFAM" id="SSF48452">
    <property type="entry name" value="TPR-like"/>
    <property type="match status" value="1"/>
</dbReference>
<evidence type="ECO:0008006" key="3">
    <source>
        <dbReference type="Google" id="ProtNLM"/>
    </source>
</evidence>
<dbReference type="InterPro" id="IPR011990">
    <property type="entry name" value="TPR-like_helical_dom_sf"/>
</dbReference>
<dbReference type="InterPro" id="IPR036465">
    <property type="entry name" value="vWFA_dom_sf"/>
</dbReference>
<dbReference type="Gene3D" id="1.25.40.10">
    <property type="entry name" value="Tetratricopeptide repeat domain"/>
    <property type="match status" value="1"/>
</dbReference>